<feature type="transmembrane region" description="Helical" evidence="2">
    <location>
        <begin position="150"/>
        <end position="170"/>
    </location>
</feature>
<feature type="compositionally biased region" description="Low complexity" evidence="1">
    <location>
        <begin position="22"/>
        <end position="36"/>
    </location>
</feature>
<proteinExistence type="predicted"/>
<feature type="region of interest" description="Disordered" evidence="1">
    <location>
        <begin position="1"/>
        <end position="72"/>
    </location>
</feature>
<sequence length="185" mass="19565">MNDRDLEAEFERIVAGWDTEAPDPQESAAPPSASVPDPTPAPEEPADPATGTASSPEGQGGTSTGGFKDAGLNLPIAPTAGHVWRASEPTRDDVDELLEAGETDEDHFTPPTEMDLPTAEEDPMFWAIVGGLGGGTLLLLYVLFFDRGGSGWWIVTAISMIVVGFVLLVLRGGTERDPFDDGTRV</sequence>
<evidence type="ECO:0000256" key="2">
    <source>
        <dbReference type="SAM" id="Phobius"/>
    </source>
</evidence>
<dbReference type="RefSeq" id="WP_272461303.1">
    <property type="nucleotide sequence ID" value="NZ_JAPFQL010000016.1"/>
</dbReference>
<gene>
    <name evidence="3" type="ORF">OO014_05615</name>
</gene>
<protein>
    <submittedName>
        <fullName evidence="3">Uncharacterized protein</fullName>
    </submittedName>
</protein>
<dbReference type="EMBL" id="JAPFQL010000016">
    <property type="protein sequence ID" value="MDC5696727.1"/>
    <property type="molecule type" value="Genomic_DNA"/>
</dbReference>
<name>A0ABT5GEQ9_9MICO</name>
<keyword evidence="2" id="KW-0472">Membrane</keyword>
<feature type="compositionally biased region" description="Basic and acidic residues" evidence="1">
    <location>
        <begin position="1"/>
        <end position="12"/>
    </location>
</feature>
<organism evidence="3 4">
    <name type="scientific">Intrasporangium calvum</name>
    <dbReference type="NCBI Taxonomy" id="53358"/>
    <lineage>
        <taxon>Bacteria</taxon>
        <taxon>Bacillati</taxon>
        <taxon>Actinomycetota</taxon>
        <taxon>Actinomycetes</taxon>
        <taxon>Micrococcales</taxon>
        <taxon>Intrasporangiaceae</taxon>
        <taxon>Intrasporangium</taxon>
    </lineage>
</organism>
<keyword evidence="2" id="KW-1133">Transmembrane helix</keyword>
<keyword evidence="2" id="KW-0812">Transmembrane</keyword>
<evidence type="ECO:0000313" key="4">
    <source>
        <dbReference type="Proteomes" id="UP001150259"/>
    </source>
</evidence>
<dbReference type="Proteomes" id="UP001150259">
    <property type="component" value="Unassembled WGS sequence"/>
</dbReference>
<evidence type="ECO:0000256" key="1">
    <source>
        <dbReference type="SAM" id="MobiDB-lite"/>
    </source>
</evidence>
<reference evidence="3 4" key="1">
    <citation type="submission" date="2022-11" db="EMBL/GenBank/DDBJ databases">
        <title>Anaerobic phenanthrene biodegradation by a DNRA strain PheN6.</title>
        <authorList>
            <person name="Zhang Z."/>
        </authorList>
    </citation>
    <scope>NUCLEOTIDE SEQUENCE [LARGE SCALE GENOMIC DNA]</scope>
    <source>
        <strain evidence="3 4">PheN6</strain>
    </source>
</reference>
<feature type="transmembrane region" description="Helical" evidence="2">
    <location>
        <begin position="124"/>
        <end position="144"/>
    </location>
</feature>
<accession>A0ABT5GEQ9</accession>
<evidence type="ECO:0000313" key="3">
    <source>
        <dbReference type="EMBL" id="MDC5696727.1"/>
    </source>
</evidence>
<comment type="caution">
    <text evidence="3">The sequence shown here is derived from an EMBL/GenBank/DDBJ whole genome shotgun (WGS) entry which is preliminary data.</text>
</comment>
<keyword evidence="4" id="KW-1185">Reference proteome</keyword>